<evidence type="ECO:0000313" key="1">
    <source>
        <dbReference type="EMBL" id="KKL10546.1"/>
    </source>
</evidence>
<gene>
    <name evidence="1" type="ORF">LCGC14_2554720</name>
</gene>
<dbReference type="InterPro" id="IPR003374">
    <property type="entry name" value="ApbE-like_sf"/>
</dbReference>
<comment type="caution">
    <text evidence="1">The sequence shown here is derived from an EMBL/GenBank/DDBJ whole genome shotgun (WGS) entry which is preliminary data.</text>
</comment>
<dbReference type="EMBL" id="LAZR01042019">
    <property type="protein sequence ID" value="KKL10546.1"/>
    <property type="molecule type" value="Genomic_DNA"/>
</dbReference>
<feature type="non-terminal residue" evidence="1">
    <location>
        <position position="77"/>
    </location>
</feature>
<name>A0A0F9CY10_9ZZZZ</name>
<accession>A0A0F9CY10</accession>
<dbReference type="AlphaFoldDB" id="A0A0F9CY10"/>
<protein>
    <submittedName>
        <fullName evidence="1">Uncharacterized protein</fullName>
    </submittedName>
</protein>
<dbReference type="Gene3D" id="3.10.520.10">
    <property type="entry name" value="ApbE-like domains"/>
    <property type="match status" value="1"/>
</dbReference>
<reference evidence="1" key="1">
    <citation type="journal article" date="2015" name="Nature">
        <title>Complex archaea that bridge the gap between prokaryotes and eukaryotes.</title>
        <authorList>
            <person name="Spang A."/>
            <person name="Saw J.H."/>
            <person name="Jorgensen S.L."/>
            <person name="Zaremba-Niedzwiedzka K."/>
            <person name="Martijn J."/>
            <person name="Lind A.E."/>
            <person name="van Eijk R."/>
            <person name="Schleper C."/>
            <person name="Guy L."/>
            <person name="Ettema T.J."/>
        </authorList>
    </citation>
    <scope>NUCLEOTIDE SEQUENCE</scope>
</reference>
<organism evidence="1">
    <name type="scientific">marine sediment metagenome</name>
    <dbReference type="NCBI Taxonomy" id="412755"/>
    <lineage>
        <taxon>unclassified sequences</taxon>
        <taxon>metagenomes</taxon>
        <taxon>ecological metagenomes</taxon>
    </lineage>
</organism>
<dbReference type="SUPFAM" id="SSF143631">
    <property type="entry name" value="ApbE-like"/>
    <property type="match status" value="1"/>
</dbReference>
<proteinExistence type="predicted"/>
<sequence length="77" mass="9002">MKAFKTRFSEKESDITIISDTKNAIIKSKKSFYFHRSNLEKYVGKDLHFLESFSPVKVNTHLEIIKKMVNVAYICDV</sequence>